<feature type="compositionally biased region" description="Low complexity" evidence="1">
    <location>
        <begin position="78"/>
        <end position="88"/>
    </location>
</feature>
<name>A0AA39IJN6_9BILA</name>
<keyword evidence="2" id="KW-1133">Transmembrane helix</keyword>
<keyword evidence="2" id="KW-0812">Transmembrane</keyword>
<feature type="transmembrane region" description="Helical" evidence="2">
    <location>
        <begin position="481"/>
        <end position="502"/>
    </location>
</feature>
<organism evidence="4 5">
    <name type="scientific">Steinernema hermaphroditum</name>
    <dbReference type="NCBI Taxonomy" id="289476"/>
    <lineage>
        <taxon>Eukaryota</taxon>
        <taxon>Metazoa</taxon>
        <taxon>Ecdysozoa</taxon>
        <taxon>Nematoda</taxon>
        <taxon>Chromadorea</taxon>
        <taxon>Rhabditida</taxon>
        <taxon>Tylenchina</taxon>
        <taxon>Panagrolaimomorpha</taxon>
        <taxon>Strongyloidoidea</taxon>
        <taxon>Steinernematidae</taxon>
        <taxon>Steinernema</taxon>
    </lineage>
</organism>
<comment type="caution">
    <text evidence="4">The sequence shown here is derived from an EMBL/GenBank/DDBJ whole genome shotgun (WGS) entry which is preliminary data.</text>
</comment>
<feature type="chain" id="PRO_5041352262" description="G-protein coupled receptors family 1 profile domain-containing protein" evidence="3">
    <location>
        <begin position="20"/>
        <end position="528"/>
    </location>
</feature>
<feature type="transmembrane region" description="Helical" evidence="2">
    <location>
        <begin position="312"/>
        <end position="333"/>
    </location>
</feature>
<keyword evidence="3" id="KW-0732">Signal</keyword>
<keyword evidence="5" id="KW-1185">Reference proteome</keyword>
<dbReference type="AlphaFoldDB" id="A0AA39IJN6"/>
<evidence type="ECO:0000313" key="5">
    <source>
        <dbReference type="Proteomes" id="UP001175271"/>
    </source>
</evidence>
<feature type="region of interest" description="Disordered" evidence="1">
    <location>
        <begin position="32"/>
        <end position="104"/>
    </location>
</feature>
<evidence type="ECO:0000256" key="2">
    <source>
        <dbReference type="SAM" id="Phobius"/>
    </source>
</evidence>
<dbReference type="EMBL" id="JAUCMV010000001">
    <property type="protein sequence ID" value="KAK0424845.1"/>
    <property type="molecule type" value="Genomic_DNA"/>
</dbReference>
<keyword evidence="2" id="KW-0472">Membrane</keyword>
<feature type="transmembrane region" description="Helical" evidence="2">
    <location>
        <begin position="442"/>
        <end position="461"/>
    </location>
</feature>
<feature type="signal peptide" evidence="3">
    <location>
        <begin position="1"/>
        <end position="19"/>
    </location>
</feature>
<protein>
    <recommendedName>
        <fullName evidence="6">G-protein coupled receptors family 1 profile domain-containing protein</fullName>
    </recommendedName>
</protein>
<feature type="compositionally biased region" description="Gly residues" evidence="1">
    <location>
        <begin position="55"/>
        <end position="69"/>
    </location>
</feature>
<dbReference type="PROSITE" id="PS51257">
    <property type="entry name" value="PROKAR_LIPOPROTEIN"/>
    <property type="match status" value="1"/>
</dbReference>
<dbReference type="Proteomes" id="UP001175271">
    <property type="component" value="Unassembled WGS sequence"/>
</dbReference>
<proteinExistence type="predicted"/>
<feature type="transmembrane region" description="Helical" evidence="2">
    <location>
        <begin position="354"/>
        <end position="380"/>
    </location>
</feature>
<feature type="transmembrane region" description="Helical" evidence="2">
    <location>
        <begin position="400"/>
        <end position="421"/>
    </location>
</feature>
<evidence type="ECO:0008006" key="6">
    <source>
        <dbReference type="Google" id="ProtNLM"/>
    </source>
</evidence>
<gene>
    <name evidence="4" type="ORF">QR680_008884</name>
</gene>
<feature type="transmembrane region" description="Helical" evidence="2">
    <location>
        <begin position="274"/>
        <end position="292"/>
    </location>
</feature>
<feature type="compositionally biased region" description="Basic residues" evidence="1">
    <location>
        <begin position="41"/>
        <end position="52"/>
    </location>
</feature>
<feature type="transmembrane region" description="Helical" evidence="2">
    <location>
        <begin position="244"/>
        <end position="262"/>
    </location>
</feature>
<reference evidence="4" key="1">
    <citation type="submission" date="2023-06" db="EMBL/GenBank/DDBJ databases">
        <title>Genomic analysis of the entomopathogenic nematode Steinernema hermaphroditum.</title>
        <authorList>
            <person name="Schwarz E.M."/>
            <person name="Heppert J.K."/>
            <person name="Baniya A."/>
            <person name="Schwartz H.T."/>
            <person name="Tan C.-H."/>
            <person name="Antoshechkin I."/>
            <person name="Sternberg P.W."/>
            <person name="Goodrich-Blair H."/>
            <person name="Dillman A.R."/>
        </authorList>
    </citation>
    <scope>NUCLEOTIDE SEQUENCE</scope>
    <source>
        <strain evidence="4">PS9179</strain>
        <tissue evidence="4">Whole animal</tissue>
    </source>
</reference>
<evidence type="ECO:0000313" key="4">
    <source>
        <dbReference type="EMBL" id="KAK0424845.1"/>
    </source>
</evidence>
<sequence length="528" mass="59307">MRLFSISFALLLLATGSYACIRFVPDYNYYGGPDGQSGRGVSRRGRPHRPNRIRPGGGTGLGILGGSYGPDGPDGPDPDVSGPDGYGPFPDQIGDSEEDDRYYGPGENEVVEEIEVNPDGPDEVIEETVVIDPAPEETSLFGGLWDLFLSPRRPKQGGGVYPGSPEEKCRQSGAEGFQEGTAEGGREDIFQEGFQDDRRIRTYSKLFCNNVQQNSFAAFSDAECFANETMNYPLDLQIKFHVEVLLDFCCVVFGVTGLVFYLRRHKHRHSFGTLPFSMVTTILYGVAVGDNYVRQVLSVHGIVVRVPLAYSWRVFVLVYPPNFTYVSGATLALDRVLAMLIPFTHVTHNLSPILTVLGMLVCLSSFLLVCISNAIVPGTLQDAVWDETSLTRKIYVDTTFFYECVFASEVVLHIAFCLLFYRYSRRRRSSVVRQQSHKTNHITLFQICTQTVLCVVPKVFYYTNKLFFGSKIEWILHYYSYYSFFLSINVCVVSFFIVYRFFPRQRSMVIVQNTTLHSNTGKAVANSN</sequence>
<evidence type="ECO:0000256" key="1">
    <source>
        <dbReference type="SAM" id="MobiDB-lite"/>
    </source>
</evidence>
<evidence type="ECO:0000256" key="3">
    <source>
        <dbReference type="SAM" id="SignalP"/>
    </source>
</evidence>
<accession>A0AA39IJN6</accession>